<accession>A0ABS1TXG2</accession>
<gene>
    <name evidence="3" type="ORF">JMJ56_03950</name>
</gene>
<keyword evidence="2" id="KW-0472">Membrane</keyword>
<comment type="caution">
    <text evidence="3">The sequence shown here is derived from an EMBL/GenBank/DDBJ whole genome shotgun (WGS) entry which is preliminary data.</text>
</comment>
<evidence type="ECO:0000256" key="1">
    <source>
        <dbReference type="SAM" id="MobiDB-lite"/>
    </source>
</evidence>
<sequence length="317" mass="32819">MSAELSIRGQRVPERYSHAFGGSVERLPEGWICGRHCDIGGDPGRPVRVDLVLLHPGLGVALLDFGEKTEGAEQVLRARLEEARFGAIFGGYLPVLHGCLGSDEVPDMAGIARAFDQVPPLSVSGGSAWISTVARLIVPVDRAWADNWVGAANRGAAPRMPTQASHGGNVVPLRRVAAVQPPAAEPEDLAMPVQPPAPRARKPWLMAGGAGVAAVAVLAGLWLGSGHRPEPVARSAATAGVVTPVQSGPAPVAAALPSMPMAPSPAAVTPVAVVAPVMPPPAAQRPLSRPVRMERPARARPPARPAQRAASQRSGRG</sequence>
<evidence type="ECO:0000256" key="2">
    <source>
        <dbReference type="SAM" id="Phobius"/>
    </source>
</evidence>
<evidence type="ECO:0000313" key="3">
    <source>
        <dbReference type="EMBL" id="MBL6077146.1"/>
    </source>
</evidence>
<evidence type="ECO:0000313" key="4">
    <source>
        <dbReference type="Proteomes" id="UP000660885"/>
    </source>
</evidence>
<feature type="transmembrane region" description="Helical" evidence="2">
    <location>
        <begin position="204"/>
        <end position="224"/>
    </location>
</feature>
<dbReference type="Proteomes" id="UP000660885">
    <property type="component" value="Unassembled WGS sequence"/>
</dbReference>
<feature type="compositionally biased region" description="Low complexity" evidence="1">
    <location>
        <begin position="305"/>
        <end position="317"/>
    </location>
</feature>
<protein>
    <submittedName>
        <fullName evidence="3">Uncharacterized protein</fullName>
    </submittedName>
</protein>
<keyword evidence="4" id="KW-1185">Reference proteome</keyword>
<proteinExistence type="predicted"/>
<keyword evidence="2" id="KW-1133">Transmembrane helix</keyword>
<dbReference type="EMBL" id="JAETWB010000001">
    <property type="protein sequence ID" value="MBL6077146.1"/>
    <property type="molecule type" value="Genomic_DNA"/>
</dbReference>
<reference evidence="3 4" key="1">
    <citation type="submission" date="2021-01" db="EMBL/GenBank/DDBJ databases">
        <title>Belnapia mucosa sp. nov. and Belnapia arida sp. nov., isolated from the Tabernas Desert (Almeria, Spain).</title>
        <authorList>
            <person name="Molina-Menor E."/>
            <person name="Vidal-Verdu A."/>
            <person name="Calonge A."/>
            <person name="Satari L."/>
            <person name="Pereto J."/>
            <person name="Porcar M."/>
        </authorList>
    </citation>
    <scope>NUCLEOTIDE SEQUENCE [LARGE SCALE GENOMIC DNA]</scope>
    <source>
        <strain evidence="3 4">T18</strain>
    </source>
</reference>
<organism evidence="3 4">
    <name type="scientific">Belnapia arida</name>
    <dbReference type="NCBI Taxonomy" id="2804533"/>
    <lineage>
        <taxon>Bacteria</taxon>
        <taxon>Pseudomonadati</taxon>
        <taxon>Pseudomonadota</taxon>
        <taxon>Alphaproteobacteria</taxon>
        <taxon>Acetobacterales</taxon>
        <taxon>Roseomonadaceae</taxon>
        <taxon>Belnapia</taxon>
    </lineage>
</organism>
<name>A0ABS1TXG2_9PROT</name>
<feature type="region of interest" description="Disordered" evidence="1">
    <location>
        <begin position="279"/>
        <end position="317"/>
    </location>
</feature>
<dbReference type="RefSeq" id="WP_202830278.1">
    <property type="nucleotide sequence ID" value="NZ_JAETWB010000001.1"/>
</dbReference>
<keyword evidence="2" id="KW-0812">Transmembrane</keyword>